<dbReference type="Pfam" id="PF00533">
    <property type="entry name" value="BRCT"/>
    <property type="match status" value="1"/>
</dbReference>
<gene>
    <name evidence="3" type="ORF">K7X08_008423</name>
</gene>
<dbReference type="AlphaFoldDB" id="A0A9Q1MQC7"/>
<evidence type="ECO:0000313" key="4">
    <source>
        <dbReference type="Proteomes" id="UP001152561"/>
    </source>
</evidence>
<proteinExistence type="predicted"/>
<accession>A0A9Q1MQC7</accession>
<name>A0A9Q1MQC7_9SOLA</name>
<dbReference type="InterPro" id="IPR001357">
    <property type="entry name" value="BRCT_dom"/>
</dbReference>
<protein>
    <recommendedName>
        <fullName evidence="2">BRCT domain-containing protein</fullName>
    </recommendedName>
</protein>
<sequence length="135" mass="15357">MLPEGFSRIIIGVHFVLVGFNFLKQNQIRTKLLVGGGVDVSEYGPDCTHLIVDRTIYDDPICVAARRDGKVLVTGLWVEHSFDLGMTVDPVSDKAELKGEKYELAKKLKKIKLVNHRWLEDCLMAWEILPEARYD</sequence>
<dbReference type="PANTHER" id="PTHR47181:SF2">
    <property type="entry name" value="BRCA1 C TERMINUS DOMAIN CONTAINING PROTEIN, EXPRESSED"/>
    <property type="match status" value="1"/>
</dbReference>
<evidence type="ECO:0000313" key="3">
    <source>
        <dbReference type="EMBL" id="KAJ8565847.1"/>
    </source>
</evidence>
<keyword evidence="1" id="KW-0812">Transmembrane</keyword>
<feature type="transmembrane region" description="Helical" evidence="1">
    <location>
        <begin position="6"/>
        <end position="23"/>
    </location>
</feature>
<dbReference type="SUPFAM" id="SSF52113">
    <property type="entry name" value="BRCT domain"/>
    <property type="match status" value="2"/>
</dbReference>
<dbReference type="InterPro" id="IPR036420">
    <property type="entry name" value="BRCT_dom_sf"/>
</dbReference>
<keyword evidence="1" id="KW-0472">Membrane</keyword>
<dbReference type="InterPro" id="IPR044254">
    <property type="entry name" value="At4g02110-like"/>
</dbReference>
<dbReference type="EMBL" id="JAJAGQ010000004">
    <property type="protein sequence ID" value="KAJ8565847.1"/>
    <property type="molecule type" value="Genomic_DNA"/>
</dbReference>
<dbReference type="PROSITE" id="PS50172">
    <property type="entry name" value="BRCT"/>
    <property type="match status" value="1"/>
</dbReference>
<dbReference type="OrthoDB" id="1935339at2759"/>
<keyword evidence="1" id="KW-1133">Transmembrane helix</keyword>
<keyword evidence="4" id="KW-1185">Reference proteome</keyword>
<feature type="domain" description="BRCT" evidence="2">
    <location>
        <begin position="5"/>
        <end position="135"/>
    </location>
</feature>
<evidence type="ECO:0000256" key="1">
    <source>
        <dbReference type="SAM" id="Phobius"/>
    </source>
</evidence>
<dbReference type="Gene3D" id="3.40.50.10190">
    <property type="entry name" value="BRCT domain"/>
    <property type="match status" value="2"/>
</dbReference>
<dbReference type="PANTHER" id="PTHR47181">
    <property type="entry name" value="BRCA1 C TERMINUS DOMAIN CONTAINING PROTEIN, EXPRESSED"/>
    <property type="match status" value="1"/>
</dbReference>
<evidence type="ECO:0000259" key="2">
    <source>
        <dbReference type="PROSITE" id="PS50172"/>
    </source>
</evidence>
<organism evidence="3 4">
    <name type="scientific">Anisodus acutangulus</name>
    <dbReference type="NCBI Taxonomy" id="402998"/>
    <lineage>
        <taxon>Eukaryota</taxon>
        <taxon>Viridiplantae</taxon>
        <taxon>Streptophyta</taxon>
        <taxon>Embryophyta</taxon>
        <taxon>Tracheophyta</taxon>
        <taxon>Spermatophyta</taxon>
        <taxon>Magnoliopsida</taxon>
        <taxon>eudicotyledons</taxon>
        <taxon>Gunneridae</taxon>
        <taxon>Pentapetalae</taxon>
        <taxon>asterids</taxon>
        <taxon>lamiids</taxon>
        <taxon>Solanales</taxon>
        <taxon>Solanaceae</taxon>
        <taxon>Solanoideae</taxon>
        <taxon>Hyoscyameae</taxon>
        <taxon>Anisodus</taxon>
    </lineage>
</organism>
<comment type="caution">
    <text evidence="3">The sequence shown here is derived from an EMBL/GenBank/DDBJ whole genome shotgun (WGS) entry which is preliminary data.</text>
</comment>
<dbReference type="Proteomes" id="UP001152561">
    <property type="component" value="Unassembled WGS sequence"/>
</dbReference>
<reference evidence="4" key="1">
    <citation type="journal article" date="2023" name="Proc. Natl. Acad. Sci. U.S.A.">
        <title>Genomic and structural basis for evolution of tropane alkaloid biosynthesis.</title>
        <authorList>
            <person name="Wanga Y.-J."/>
            <person name="Taina T."/>
            <person name="Yua J.-Y."/>
            <person name="Lia J."/>
            <person name="Xua B."/>
            <person name="Chenc J."/>
            <person name="D'Auriad J.C."/>
            <person name="Huanga J.-P."/>
            <person name="Huanga S.-X."/>
        </authorList>
    </citation>
    <scope>NUCLEOTIDE SEQUENCE [LARGE SCALE GENOMIC DNA]</scope>
    <source>
        <strain evidence="4">cv. KIB-2019</strain>
    </source>
</reference>